<evidence type="ECO:0000256" key="8">
    <source>
        <dbReference type="ARBA" id="ARBA00034038"/>
    </source>
</evidence>
<keyword evidence="5" id="KW-0547">Nucleotide-binding</keyword>
<proteinExistence type="predicted"/>
<evidence type="ECO:0000256" key="2">
    <source>
        <dbReference type="ARBA" id="ARBA00001946"/>
    </source>
</evidence>
<evidence type="ECO:0000256" key="11">
    <source>
        <dbReference type="ARBA" id="ARBA00045151"/>
    </source>
</evidence>
<protein>
    <recommendedName>
        <fullName evidence="9">RNA ligase 1</fullName>
        <ecNumber evidence="3">6.5.1.3</ecNumber>
    </recommendedName>
    <alternativeName>
        <fullName evidence="10">RNA ligase</fullName>
    </alternativeName>
</protein>
<dbReference type="GO" id="GO:0000302">
    <property type="term" value="P:response to reactive oxygen species"/>
    <property type="evidence" value="ECO:0007669"/>
    <property type="project" value="InterPro"/>
</dbReference>
<dbReference type="GO" id="GO:0042245">
    <property type="term" value="P:RNA repair"/>
    <property type="evidence" value="ECO:0007669"/>
    <property type="project" value="UniProtKB-KW"/>
</dbReference>
<evidence type="ECO:0000256" key="10">
    <source>
        <dbReference type="ARBA" id="ARBA00035432"/>
    </source>
</evidence>
<evidence type="ECO:0000256" key="3">
    <source>
        <dbReference type="ARBA" id="ARBA00012724"/>
    </source>
</evidence>
<dbReference type="GO" id="GO:0003972">
    <property type="term" value="F:RNA ligase (ATP) activity"/>
    <property type="evidence" value="ECO:0007669"/>
    <property type="project" value="UniProtKB-EC"/>
</dbReference>
<gene>
    <name evidence="12" type="primary">RLIG1</name>
</gene>
<comment type="catalytic activity">
    <reaction evidence="8">
        <text>ATP + (ribonucleotide)n-3'-hydroxyl + 5'-phospho-(ribonucleotide)m = (ribonucleotide)n+m + AMP + diphosphate.</text>
        <dbReference type="EC" id="6.5.1.3"/>
    </reaction>
</comment>
<comment type="cofactor">
    <cofactor evidence="2">
        <name>Mg(2+)</name>
        <dbReference type="ChEBI" id="CHEBI:18420"/>
    </cofactor>
</comment>
<dbReference type="InterPro" id="IPR041211">
    <property type="entry name" value="RLIG1"/>
</dbReference>
<keyword evidence="6" id="KW-0692">RNA repair</keyword>
<keyword evidence="13" id="KW-1185">Reference proteome</keyword>
<reference evidence="12" key="1">
    <citation type="submission" date="2025-08" db="UniProtKB">
        <authorList>
            <consortium name="Ensembl"/>
        </authorList>
    </citation>
    <scope>IDENTIFICATION</scope>
</reference>
<dbReference type="Ensembl" id="ENSLLET00000042020.1">
    <property type="protein sequence ID" value="ENSLLEP00000040379.1"/>
    <property type="gene ID" value="ENSLLEG00000025704.1"/>
</dbReference>
<comment type="function">
    <text evidence="11">Functions as an RNA ligase, in vitro. The ligation reaction entails three nucleotidyl transfer steps. In the first step, the RNA ligase reacts with ATP in the absence of nucleic acid to form a covalent ligase-AMP intermediate and release pyrophosphate. In step 2, the ligase-AMP binds to the nucleic acid and transfers the adenylate to the 5'-PO4 terminus to form an adenylylated intermediate. In step 3, the RNA ligase directs the attack of the 3'-OH on the 5'-phosphoanhydride linkage, resulting in a repaired 3'-5' phosphodiester and release of AMP. Exhibits selectivity for single-stranded RNA substrates and may not have nick-sealing activity on double-stranded DNA-RNA hybrids. May play a role in maintaining RNA integrity under stress conditions, for example in response to reactive oxygen species (ROS).</text>
</comment>
<keyword evidence="7" id="KW-0067">ATP-binding</keyword>
<comment type="cofactor">
    <cofactor evidence="1">
        <name>Mn(2+)</name>
        <dbReference type="ChEBI" id="CHEBI:29035"/>
    </cofactor>
</comment>
<keyword evidence="4" id="KW-0436">Ligase</keyword>
<dbReference type="AlphaFoldDB" id="A0A8C5QNG7"/>
<evidence type="ECO:0000313" key="12">
    <source>
        <dbReference type="Ensembl" id="ENSLLEP00000040379.1"/>
    </source>
</evidence>
<dbReference type="Proteomes" id="UP000694569">
    <property type="component" value="Unplaced"/>
</dbReference>
<evidence type="ECO:0000256" key="6">
    <source>
        <dbReference type="ARBA" id="ARBA00022800"/>
    </source>
</evidence>
<organism evidence="12 13">
    <name type="scientific">Leptobrachium leishanense</name>
    <name type="common">Leishan spiny toad</name>
    <dbReference type="NCBI Taxonomy" id="445787"/>
    <lineage>
        <taxon>Eukaryota</taxon>
        <taxon>Metazoa</taxon>
        <taxon>Chordata</taxon>
        <taxon>Craniata</taxon>
        <taxon>Vertebrata</taxon>
        <taxon>Euteleostomi</taxon>
        <taxon>Amphibia</taxon>
        <taxon>Batrachia</taxon>
        <taxon>Anura</taxon>
        <taxon>Pelobatoidea</taxon>
        <taxon>Megophryidae</taxon>
        <taxon>Leptobrachium</taxon>
    </lineage>
</organism>
<dbReference type="PANTHER" id="PTHR31219">
    <property type="entry name" value="CHROMOSOME 28 C12ORF29 HOMOLOG"/>
    <property type="match status" value="1"/>
</dbReference>
<dbReference type="EC" id="6.5.1.3" evidence="3"/>
<dbReference type="OrthoDB" id="6021187at2759"/>
<name>A0A8C5QNG7_9ANUR</name>
<reference evidence="12" key="2">
    <citation type="submission" date="2025-09" db="UniProtKB">
        <authorList>
            <consortium name="Ensembl"/>
        </authorList>
    </citation>
    <scope>IDENTIFICATION</scope>
</reference>
<evidence type="ECO:0000256" key="9">
    <source>
        <dbReference type="ARBA" id="ARBA00035168"/>
    </source>
</evidence>
<evidence type="ECO:0000256" key="1">
    <source>
        <dbReference type="ARBA" id="ARBA00001936"/>
    </source>
</evidence>
<dbReference type="GO" id="GO:0005524">
    <property type="term" value="F:ATP binding"/>
    <property type="evidence" value="ECO:0007669"/>
    <property type="project" value="UniProtKB-KW"/>
</dbReference>
<evidence type="ECO:0000256" key="4">
    <source>
        <dbReference type="ARBA" id="ARBA00022598"/>
    </source>
</evidence>
<dbReference type="GeneTree" id="ENSGT00500000044938"/>
<evidence type="ECO:0000256" key="5">
    <source>
        <dbReference type="ARBA" id="ARBA00022741"/>
    </source>
</evidence>
<dbReference type="PANTHER" id="PTHR31219:SF2">
    <property type="entry name" value="RNA LIGASE 1"/>
    <property type="match status" value="1"/>
</dbReference>
<dbReference type="Pfam" id="PF17720">
    <property type="entry name" value="RLIG1"/>
    <property type="match status" value="1"/>
</dbReference>
<sequence length="322" mass="36722">MRRLGAVQQKVPCLFVTQVKNEASTKREHQTFQVVATQTLNTAALNADVRNAVPTEKVDGTCCYVSEHKGVPYLWARLDRKPTKQAEKRFKKHIQSKGSSEDFVWNVDEDIKEVPEFWIPAKEVKCCKGKPYPDENGHIPGWVPVEYQKQYCWHSCVVNYEAGVALVLKPREEESGSLEVCTVYLADLLEQTLELVGTNINGNPYGIGNKKHPLHFLIPHGVFELKDLPALNQHSLVSWFSSQEGQVEGIVWHCRDGSLIKLHRHHLGLCWPLPDTWLNSKPVRVNVDLCKYECDFASSFLFSQLSKKDKLQFDRLGDILLE</sequence>
<accession>A0A8C5QNG7</accession>
<evidence type="ECO:0000313" key="13">
    <source>
        <dbReference type="Proteomes" id="UP000694569"/>
    </source>
</evidence>
<evidence type="ECO:0000256" key="7">
    <source>
        <dbReference type="ARBA" id="ARBA00022840"/>
    </source>
</evidence>